<accession>A0A1I3YBS5</accession>
<dbReference type="Proteomes" id="UP000199473">
    <property type="component" value="Unassembled WGS sequence"/>
</dbReference>
<protein>
    <submittedName>
        <fullName evidence="1">Uncharacterized protein</fullName>
    </submittedName>
</protein>
<dbReference type="EMBL" id="FOSQ01000001">
    <property type="protein sequence ID" value="SFK29324.1"/>
    <property type="molecule type" value="Genomic_DNA"/>
</dbReference>
<organism evidence="1 2">
    <name type="scientific">Falsiroseomonas stagni DSM 19981</name>
    <dbReference type="NCBI Taxonomy" id="1123062"/>
    <lineage>
        <taxon>Bacteria</taxon>
        <taxon>Pseudomonadati</taxon>
        <taxon>Pseudomonadota</taxon>
        <taxon>Alphaproteobacteria</taxon>
        <taxon>Acetobacterales</taxon>
        <taxon>Roseomonadaceae</taxon>
        <taxon>Falsiroseomonas</taxon>
    </lineage>
</organism>
<reference evidence="1 2" key="1">
    <citation type="submission" date="2016-10" db="EMBL/GenBank/DDBJ databases">
        <authorList>
            <person name="de Groot N.N."/>
        </authorList>
    </citation>
    <scope>NUCLEOTIDE SEQUENCE [LARGE SCALE GENOMIC DNA]</scope>
    <source>
        <strain evidence="1 2">DSM 19981</strain>
    </source>
</reference>
<sequence>MNRINPAERRAQIRHKIAEGAVIPPAEAMMNSGRRRTPEKREILKRLQELAEERGQKPWPAKF</sequence>
<evidence type="ECO:0000313" key="1">
    <source>
        <dbReference type="EMBL" id="SFK29324.1"/>
    </source>
</evidence>
<evidence type="ECO:0000313" key="2">
    <source>
        <dbReference type="Proteomes" id="UP000199473"/>
    </source>
</evidence>
<keyword evidence="2" id="KW-1185">Reference proteome</keyword>
<proteinExistence type="predicted"/>
<dbReference type="OrthoDB" id="7283050at2"/>
<gene>
    <name evidence="1" type="ORF">SAMN02745775_1011152</name>
</gene>
<name>A0A1I3YBS5_9PROT</name>
<dbReference type="AlphaFoldDB" id="A0A1I3YBS5"/>
<dbReference type="RefSeq" id="WP_092956655.1">
    <property type="nucleotide sequence ID" value="NZ_FOSQ01000001.1"/>
</dbReference>